<keyword evidence="3" id="KW-1185">Reference proteome</keyword>
<proteinExistence type="predicted"/>
<name>A0A8J3CQ93_9PROT</name>
<feature type="domain" description="Methyltransferase type 11" evidence="1">
    <location>
        <begin position="74"/>
        <end position="132"/>
    </location>
</feature>
<evidence type="ECO:0000313" key="2">
    <source>
        <dbReference type="EMBL" id="GHA85161.1"/>
    </source>
</evidence>
<reference evidence="2" key="1">
    <citation type="journal article" date="2014" name="Int. J. Syst. Evol. Microbiol.">
        <title>Complete genome sequence of Corynebacterium casei LMG S-19264T (=DSM 44701T), isolated from a smear-ripened cheese.</title>
        <authorList>
            <consortium name="US DOE Joint Genome Institute (JGI-PGF)"/>
            <person name="Walter F."/>
            <person name="Albersmeier A."/>
            <person name="Kalinowski J."/>
            <person name="Ruckert C."/>
        </authorList>
    </citation>
    <scope>NUCLEOTIDE SEQUENCE</scope>
    <source>
        <strain evidence="2">KCTC 32513</strain>
    </source>
</reference>
<evidence type="ECO:0000259" key="1">
    <source>
        <dbReference type="Pfam" id="PF08241"/>
    </source>
</evidence>
<reference evidence="2" key="2">
    <citation type="submission" date="2020-09" db="EMBL/GenBank/DDBJ databases">
        <authorList>
            <person name="Sun Q."/>
            <person name="Kim S."/>
        </authorList>
    </citation>
    <scope>NUCLEOTIDE SEQUENCE</scope>
    <source>
        <strain evidence="2">KCTC 32513</strain>
    </source>
</reference>
<dbReference type="Pfam" id="PF08241">
    <property type="entry name" value="Methyltransf_11"/>
    <property type="match status" value="1"/>
</dbReference>
<accession>A0A8J3CQ93</accession>
<organism evidence="2 3">
    <name type="scientific">Algimonas arctica</name>
    <dbReference type="NCBI Taxonomy" id="1479486"/>
    <lineage>
        <taxon>Bacteria</taxon>
        <taxon>Pseudomonadati</taxon>
        <taxon>Pseudomonadota</taxon>
        <taxon>Alphaproteobacteria</taxon>
        <taxon>Maricaulales</taxon>
        <taxon>Robiginitomaculaceae</taxon>
        <taxon>Algimonas</taxon>
    </lineage>
</organism>
<dbReference type="GO" id="GO:0008757">
    <property type="term" value="F:S-adenosylmethionine-dependent methyltransferase activity"/>
    <property type="evidence" value="ECO:0007669"/>
    <property type="project" value="InterPro"/>
</dbReference>
<sequence>MSKLKSISTVYARKLAQKFGYELLRMPKENLSRLKEFYPNESINCKRFYNIGAGGFSHPHWTNVDHHSEWYKYKLKDNVAIDWDLLELKPLGVDDGIAEAVYTSHTVEHITDEAVKNMFSEAYRILKPGGFLRVTTPDIDLDYRAYIENDLLYFYWFDNKRHSDPSLYPSARLNQPGKDMTSAQRFVFHLASSVSINHSDTNARTIDDGELKDIFNRMEYEAALDEVKGRASIDTQRKYPGNHINWWNENKLRRMLAEAGFDTVYRSGYGQSHCPAMRNTRYFDNTHPPISIYMEARK</sequence>
<dbReference type="AlphaFoldDB" id="A0A8J3CQ93"/>
<dbReference type="InterPro" id="IPR029063">
    <property type="entry name" value="SAM-dependent_MTases_sf"/>
</dbReference>
<evidence type="ECO:0000313" key="3">
    <source>
        <dbReference type="Proteomes" id="UP000634004"/>
    </source>
</evidence>
<gene>
    <name evidence="2" type="ORF">GCM10009069_05350</name>
</gene>
<dbReference type="Proteomes" id="UP000634004">
    <property type="component" value="Unassembled WGS sequence"/>
</dbReference>
<dbReference type="InterPro" id="IPR013216">
    <property type="entry name" value="Methyltransf_11"/>
</dbReference>
<protein>
    <recommendedName>
        <fullName evidence="1">Methyltransferase type 11 domain-containing protein</fullName>
    </recommendedName>
</protein>
<dbReference type="EMBL" id="BMZH01000002">
    <property type="protein sequence ID" value="GHA85161.1"/>
    <property type="molecule type" value="Genomic_DNA"/>
</dbReference>
<dbReference type="Gene3D" id="3.40.50.150">
    <property type="entry name" value="Vaccinia Virus protein VP39"/>
    <property type="match status" value="1"/>
</dbReference>
<comment type="caution">
    <text evidence="2">The sequence shown here is derived from an EMBL/GenBank/DDBJ whole genome shotgun (WGS) entry which is preliminary data.</text>
</comment>
<dbReference type="SUPFAM" id="SSF53335">
    <property type="entry name" value="S-adenosyl-L-methionine-dependent methyltransferases"/>
    <property type="match status" value="1"/>
</dbReference>
<dbReference type="RefSeq" id="WP_189495168.1">
    <property type="nucleotide sequence ID" value="NZ_BMZH01000002.1"/>
</dbReference>